<evidence type="ECO:0000256" key="1">
    <source>
        <dbReference type="ARBA" id="ARBA00001974"/>
    </source>
</evidence>
<keyword evidence="10 19" id="KW-0274">FAD</keyword>
<keyword evidence="16 19" id="KW-0961">Cell wall biogenesis/degradation</keyword>
<dbReference type="InterPro" id="IPR036635">
    <property type="entry name" value="MurB_C_sf"/>
</dbReference>
<sequence length="368" mass="39956">MTVLSRSRLARPGQTWRCRNRTAFLNVRDAAFDSDVDLSTLNTLGLPARAAHLVTVNSTDVLRKLVASGELRDKGPLLVLGGGSNLVLTQDWPGCVLHIDIRGREHLGLVEGAHLLRAGGGENWHEFVRWTLAQGWPGLENLSLIPGTVGAAPIQNIGAYGVELADRFDSLEAVSLDDGSVRCFTREACEFGYRDSVFKRHEAGRWVIVSVTFRLPESWAPVRTYAELSRELEARSVAEPSAVDVSDAVIAIRRRKLPDPASLGNAGSFFKNPVVDEVSLRRLLGQHGDMPHHLLPGGGAKLAAGWLIERCGWKGRDLGPAGCYEHQALVLVNRGGASGGDIMRLAAAIQHDVQARFGIALEPEPRVI</sequence>
<keyword evidence="15 19" id="KW-0131">Cell cycle</keyword>
<dbReference type="GO" id="GO:0008762">
    <property type="term" value="F:UDP-N-acetylmuramate dehydrogenase activity"/>
    <property type="evidence" value="ECO:0007669"/>
    <property type="project" value="UniProtKB-UniRule"/>
</dbReference>
<comment type="subcellular location">
    <subcellularLocation>
        <location evidence="3 19">Cytoplasm</location>
    </subcellularLocation>
</comment>
<keyword evidence="7 19" id="KW-0963">Cytoplasm</keyword>
<accession>A0A972F967</accession>
<dbReference type="SUPFAM" id="SSF56194">
    <property type="entry name" value="Uridine diphospho-N-Acetylenolpyruvylglucosamine reductase, MurB, C-terminal domain"/>
    <property type="match status" value="1"/>
</dbReference>
<dbReference type="InterPro" id="IPR006094">
    <property type="entry name" value="Oxid_FAD_bind_N"/>
</dbReference>
<feature type="active site" description="Proton donor" evidence="19">
    <location>
        <position position="268"/>
    </location>
</feature>
<dbReference type="HAMAP" id="MF_00037">
    <property type="entry name" value="MurB"/>
    <property type="match status" value="1"/>
</dbReference>
<evidence type="ECO:0000256" key="2">
    <source>
        <dbReference type="ARBA" id="ARBA00003921"/>
    </source>
</evidence>
<dbReference type="InterPro" id="IPR003170">
    <property type="entry name" value="MurB"/>
</dbReference>
<keyword evidence="22" id="KW-1185">Reference proteome</keyword>
<dbReference type="Gene3D" id="3.30.465.10">
    <property type="match status" value="1"/>
</dbReference>
<dbReference type="InterPro" id="IPR016167">
    <property type="entry name" value="FAD-bd_PCMH_sub1"/>
</dbReference>
<dbReference type="SUPFAM" id="SSF56176">
    <property type="entry name" value="FAD-binding/transporter-associated domain-like"/>
    <property type="match status" value="1"/>
</dbReference>
<name>A0A972F967_9RHOO</name>
<feature type="active site" evidence="19">
    <location>
        <position position="364"/>
    </location>
</feature>
<keyword evidence="8 19" id="KW-0132">Cell division</keyword>
<comment type="pathway">
    <text evidence="4 19">Cell wall biogenesis; peptidoglycan biosynthesis.</text>
</comment>
<evidence type="ECO:0000259" key="20">
    <source>
        <dbReference type="PROSITE" id="PS51387"/>
    </source>
</evidence>
<keyword evidence="14 19" id="KW-0560">Oxidoreductase</keyword>
<dbReference type="GO" id="GO:0009252">
    <property type="term" value="P:peptidoglycan biosynthetic process"/>
    <property type="evidence" value="ECO:0007669"/>
    <property type="project" value="UniProtKB-UniRule"/>
</dbReference>
<keyword evidence="13 19" id="KW-0573">Peptidoglycan synthesis</keyword>
<proteinExistence type="inferred from homology"/>
<evidence type="ECO:0000256" key="12">
    <source>
        <dbReference type="ARBA" id="ARBA00022960"/>
    </source>
</evidence>
<dbReference type="GO" id="GO:0051301">
    <property type="term" value="P:cell division"/>
    <property type="evidence" value="ECO:0007669"/>
    <property type="project" value="UniProtKB-KW"/>
</dbReference>
<comment type="function">
    <text evidence="2 19">Cell wall formation.</text>
</comment>
<dbReference type="Proteomes" id="UP000599523">
    <property type="component" value="Unassembled WGS sequence"/>
</dbReference>
<reference evidence="21" key="1">
    <citation type="submission" date="2019-12" db="EMBL/GenBank/DDBJ databases">
        <title>Comparative genomics gives insights into the taxonomy of the Azoarcus-Aromatoleum group and reveals separate origins of nif in the plant-associated Azoarcus and non-plant-associated Aromatoleum sub-groups.</title>
        <authorList>
            <person name="Lafos M."/>
            <person name="Maluk M."/>
            <person name="Batista M."/>
            <person name="Junghare M."/>
            <person name="Carmona M."/>
            <person name="Faoro H."/>
            <person name="Cruz L.M."/>
            <person name="Battistoni F."/>
            <person name="De Souza E."/>
            <person name="Pedrosa F."/>
            <person name="Chen W.-M."/>
            <person name="Poole P.S."/>
            <person name="Dixon R.A."/>
            <person name="James E.K."/>
        </authorList>
    </citation>
    <scope>NUCLEOTIDE SEQUENCE</scope>
    <source>
        <strain evidence="21">NSC3</strain>
    </source>
</reference>
<dbReference type="InterPro" id="IPR016166">
    <property type="entry name" value="FAD-bd_PCMH"/>
</dbReference>
<keyword evidence="9 19" id="KW-0285">Flavoprotein</keyword>
<comment type="caution">
    <text evidence="21">The sequence shown here is derived from an EMBL/GenBank/DDBJ whole genome shotgun (WGS) entry which is preliminary data.</text>
</comment>
<dbReference type="Gene3D" id="3.30.43.10">
    <property type="entry name" value="Uridine Diphospho-n-acetylenolpyruvylglucosamine Reductase, domain 2"/>
    <property type="match status" value="1"/>
</dbReference>
<evidence type="ECO:0000256" key="4">
    <source>
        <dbReference type="ARBA" id="ARBA00004752"/>
    </source>
</evidence>
<evidence type="ECO:0000256" key="14">
    <source>
        <dbReference type="ARBA" id="ARBA00023002"/>
    </source>
</evidence>
<dbReference type="Gene3D" id="3.90.78.10">
    <property type="entry name" value="UDP-N-acetylenolpyruvoylglucosamine reductase, C-terminal domain"/>
    <property type="match status" value="1"/>
</dbReference>
<feature type="active site" evidence="19">
    <location>
        <position position="194"/>
    </location>
</feature>
<dbReference type="InterPro" id="IPR016169">
    <property type="entry name" value="FAD-bd_PCMH_sub2"/>
</dbReference>
<dbReference type="NCBIfam" id="NF000755">
    <property type="entry name" value="PRK00046.1"/>
    <property type="match status" value="1"/>
</dbReference>
<keyword evidence="12 19" id="KW-0133">Cell shape</keyword>
<dbReference type="NCBIfam" id="NF010478">
    <property type="entry name" value="PRK13903.1"/>
    <property type="match status" value="1"/>
</dbReference>
<evidence type="ECO:0000313" key="22">
    <source>
        <dbReference type="Proteomes" id="UP000599523"/>
    </source>
</evidence>
<dbReference type="Pfam" id="PF01565">
    <property type="entry name" value="FAD_binding_4"/>
    <property type="match status" value="1"/>
</dbReference>
<evidence type="ECO:0000256" key="7">
    <source>
        <dbReference type="ARBA" id="ARBA00022490"/>
    </source>
</evidence>
<protein>
    <recommendedName>
        <fullName evidence="6 19">UDP-N-acetylenolpyruvoylglucosamine reductase</fullName>
        <ecNumber evidence="5 19">1.3.1.98</ecNumber>
    </recommendedName>
    <alternativeName>
        <fullName evidence="17 19">UDP-N-acetylmuramate dehydrogenase</fullName>
    </alternativeName>
</protein>
<dbReference type="GO" id="GO:0005829">
    <property type="term" value="C:cytosol"/>
    <property type="evidence" value="ECO:0007669"/>
    <property type="project" value="TreeGrafter"/>
</dbReference>
<evidence type="ECO:0000256" key="18">
    <source>
        <dbReference type="ARBA" id="ARBA00048914"/>
    </source>
</evidence>
<dbReference type="InterPro" id="IPR011601">
    <property type="entry name" value="MurB_C"/>
</dbReference>
<evidence type="ECO:0000256" key="17">
    <source>
        <dbReference type="ARBA" id="ARBA00031026"/>
    </source>
</evidence>
<comment type="cofactor">
    <cofactor evidence="1 19">
        <name>FAD</name>
        <dbReference type="ChEBI" id="CHEBI:57692"/>
    </cofactor>
</comment>
<dbReference type="InterPro" id="IPR036318">
    <property type="entry name" value="FAD-bd_PCMH-like_sf"/>
</dbReference>
<dbReference type="AlphaFoldDB" id="A0A972F967"/>
<dbReference type="EMBL" id="WTVM01000132">
    <property type="protein sequence ID" value="NMG04564.1"/>
    <property type="molecule type" value="Genomic_DNA"/>
</dbReference>
<evidence type="ECO:0000256" key="6">
    <source>
        <dbReference type="ARBA" id="ARBA00015188"/>
    </source>
</evidence>
<comment type="similarity">
    <text evidence="19">Belongs to the MurB family.</text>
</comment>
<dbReference type="GO" id="GO:0071555">
    <property type="term" value="P:cell wall organization"/>
    <property type="evidence" value="ECO:0007669"/>
    <property type="project" value="UniProtKB-KW"/>
</dbReference>
<comment type="catalytic activity">
    <reaction evidence="18 19">
        <text>UDP-N-acetyl-alpha-D-muramate + NADP(+) = UDP-N-acetyl-3-O-(1-carboxyvinyl)-alpha-D-glucosamine + NADPH + H(+)</text>
        <dbReference type="Rhea" id="RHEA:12248"/>
        <dbReference type="ChEBI" id="CHEBI:15378"/>
        <dbReference type="ChEBI" id="CHEBI:57783"/>
        <dbReference type="ChEBI" id="CHEBI:58349"/>
        <dbReference type="ChEBI" id="CHEBI:68483"/>
        <dbReference type="ChEBI" id="CHEBI:70757"/>
        <dbReference type="EC" id="1.3.1.98"/>
    </reaction>
</comment>
<dbReference type="EC" id="1.3.1.98" evidence="5 19"/>
<evidence type="ECO:0000256" key="3">
    <source>
        <dbReference type="ARBA" id="ARBA00004496"/>
    </source>
</evidence>
<evidence type="ECO:0000313" key="21">
    <source>
        <dbReference type="EMBL" id="NMG04564.1"/>
    </source>
</evidence>
<keyword evidence="11 19" id="KW-0521">NADP</keyword>
<dbReference type="PANTHER" id="PTHR21071:SF4">
    <property type="entry name" value="UDP-N-ACETYLENOLPYRUVOYLGLUCOSAMINE REDUCTASE"/>
    <property type="match status" value="1"/>
</dbReference>
<evidence type="ECO:0000256" key="9">
    <source>
        <dbReference type="ARBA" id="ARBA00022630"/>
    </source>
</evidence>
<dbReference type="PROSITE" id="PS51387">
    <property type="entry name" value="FAD_PCMH"/>
    <property type="match status" value="1"/>
</dbReference>
<evidence type="ECO:0000256" key="11">
    <source>
        <dbReference type="ARBA" id="ARBA00022857"/>
    </source>
</evidence>
<evidence type="ECO:0000256" key="15">
    <source>
        <dbReference type="ARBA" id="ARBA00023306"/>
    </source>
</evidence>
<dbReference type="GO" id="GO:0071949">
    <property type="term" value="F:FAD binding"/>
    <property type="evidence" value="ECO:0007669"/>
    <property type="project" value="InterPro"/>
</dbReference>
<dbReference type="Pfam" id="PF02873">
    <property type="entry name" value="MurB_C"/>
    <property type="match status" value="1"/>
</dbReference>
<evidence type="ECO:0000256" key="5">
    <source>
        <dbReference type="ARBA" id="ARBA00012518"/>
    </source>
</evidence>
<feature type="domain" description="FAD-binding PCMH-type" evidence="20">
    <location>
        <begin position="46"/>
        <end position="218"/>
    </location>
</feature>
<evidence type="ECO:0000256" key="19">
    <source>
        <dbReference type="HAMAP-Rule" id="MF_00037"/>
    </source>
</evidence>
<dbReference type="NCBIfam" id="TIGR00179">
    <property type="entry name" value="murB"/>
    <property type="match status" value="1"/>
</dbReference>
<evidence type="ECO:0000256" key="13">
    <source>
        <dbReference type="ARBA" id="ARBA00022984"/>
    </source>
</evidence>
<dbReference type="GO" id="GO:0008360">
    <property type="term" value="P:regulation of cell shape"/>
    <property type="evidence" value="ECO:0007669"/>
    <property type="project" value="UniProtKB-KW"/>
</dbReference>
<evidence type="ECO:0000256" key="10">
    <source>
        <dbReference type="ARBA" id="ARBA00022827"/>
    </source>
</evidence>
<dbReference type="PANTHER" id="PTHR21071">
    <property type="entry name" value="UDP-N-ACETYLENOLPYRUVOYLGLUCOSAMINE REDUCTASE"/>
    <property type="match status" value="1"/>
</dbReference>
<organism evidence="21 22">
    <name type="scientific">Azoarcus taiwanensis</name>
    <dbReference type="NCBI Taxonomy" id="666964"/>
    <lineage>
        <taxon>Bacteria</taxon>
        <taxon>Pseudomonadati</taxon>
        <taxon>Pseudomonadota</taxon>
        <taxon>Betaproteobacteria</taxon>
        <taxon>Rhodocyclales</taxon>
        <taxon>Zoogloeaceae</taxon>
        <taxon>Azoarcus</taxon>
    </lineage>
</organism>
<evidence type="ECO:0000256" key="8">
    <source>
        <dbReference type="ARBA" id="ARBA00022618"/>
    </source>
</evidence>
<evidence type="ECO:0000256" key="16">
    <source>
        <dbReference type="ARBA" id="ARBA00023316"/>
    </source>
</evidence>
<gene>
    <name evidence="19 21" type="primary">murB</name>
    <name evidence="21" type="ORF">GPA21_16540</name>
</gene>